<keyword evidence="1" id="KW-0808">Transferase</keyword>
<dbReference type="InterPro" id="IPR000182">
    <property type="entry name" value="GNAT_dom"/>
</dbReference>
<keyword evidence="2" id="KW-0012">Acyltransferase</keyword>
<protein>
    <recommendedName>
        <fullName evidence="3">N-acetyltransferase domain-containing protein</fullName>
    </recommendedName>
</protein>
<dbReference type="Pfam" id="PF00583">
    <property type="entry name" value="Acetyltransf_1"/>
    <property type="match status" value="1"/>
</dbReference>
<dbReference type="STRING" id="1618350.UR67_C0003G0013"/>
<evidence type="ECO:0000313" key="4">
    <source>
        <dbReference type="EMBL" id="KKP69735.1"/>
    </source>
</evidence>
<dbReference type="Gene3D" id="3.40.630.30">
    <property type="match status" value="1"/>
</dbReference>
<dbReference type="SUPFAM" id="SSF55729">
    <property type="entry name" value="Acyl-CoA N-acyltransferases (Nat)"/>
    <property type="match status" value="1"/>
</dbReference>
<reference evidence="4 5" key="1">
    <citation type="journal article" date="2015" name="Nature">
        <title>rRNA introns, odd ribosomes, and small enigmatic genomes across a large radiation of phyla.</title>
        <authorList>
            <person name="Brown C.T."/>
            <person name="Hug L.A."/>
            <person name="Thomas B.C."/>
            <person name="Sharon I."/>
            <person name="Castelle C.J."/>
            <person name="Singh A."/>
            <person name="Wilkins M.J."/>
            <person name="Williams K.H."/>
            <person name="Banfield J.F."/>
        </authorList>
    </citation>
    <scope>NUCLEOTIDE SEQUENCE [LARGE SCALE GENOMIC DNA]</scope>
</reference>
<evidence type="ECO:0000313" key="5">
    <source>
        <dbReference type="Proteomes" id="UP000034581"/>
    </source>
</evidence>
<feature type="domain" description="N-acetyltransferase" evidence="3">
    <location>
        <begin position="5"/>
        <end position="177"/>
    </location>
</feature>
<gene>
    <name evidence="4" type="ORF">UR67_C0003G0013</name>
</gene>
<comment type="caution">
    <text evidence="4">The sequence shown here is derived from an EMBL/GenBank/DDBJ whole genome shotgun (WGS) entry which is preliminary data.</text>
</comment>
<sequence length="178" mass="21176">MNMQIHIRLAEKTDLFQYTNLLQKTYEKAYVNEALGLTKECFSKAVFNSENTQDYLKSRLKITEKQKTWLVLIEEKLVGSITYISTDKNQGELAGFYVDPDYQGQGIGKKLYSYFMKHISIGNLVLDLYCHNIKAIEIYKRWGWKIDISRGQKGYFYRHWPEWPENLQAKCMYMRLDR</sequence>
<dbReference type="GO" id="GO:0016747">
    <property type="term" value="F:acyltransferase activity, transferring groups other than amino-acyl groups"/>
    <property type="evidence" value="ECO:0007669"/>
    <property type="project" value="InterPro"/>
</dbReference>
<organism evidence="4 5">
    <name type="scientific">candidate division CPR3 bacterium GW2011_GWF2_35_18</name>
    <dbReference type="NCBI Taxonomy" id="1618350"/>
    <lineage>
        <taxon>Bacteria</taxon>
        <taxon>Bacteria division CPR3</taxon>
    </lineage>
</organism>
<dbReference type="AlphaFoldDB" id="A0A0G0E390"/>
<proteinExistence type="predicted"/>
<dbReference type="CDD" id="cd04301">
    <property type="entry name" value="NAT_SF"/>
    <property type="match status" value="1"/>
</dbReference>
<name>A0A0G0E390_UNCC3</name>
<dbReference type="Proteomes" id="UP000034581">
    <property type="component" value="Unassembled WGS sequence"/>
</dbReference>
<accession>A0A0G0E390</accession>
<dbReference type="PANTHER" id="PTHR43800:SF1">
    <property type="entry name" value="PEPTIDYL-LYSINE N-ACETYLTRANSFERASE YJAB"/>
    <property type="match status" value="1"/>
</dbReference>
<evidence type="ECO:0000256" key="2">
    <source>
        <dbReference type="ARBA" id="ARBA00023315"/>
    </source>
</evidence>
<dbReference type="PROSITE" id="PS51186">
    <property type="entry name" value="GNAT"/>
    <property type="match status" value="1"/>
</dbReference>
<dbReference type="InterPro" id="IPR016181">
    <property type="entry name" value="Acyl_CoA_acyltransferase"/>
</dbReference>
<evidence type="ECO:0000259" key="3">
    <source>
        <dbReference type="PROSITE" id="PS51186"/>
    </source>
</evidence>
<dbReference type="EMBL" id="LBQB01000003">
    <property type="protein sequence ID" value="KKP69735.1"/>
    <property type="molecule type" value="Genomic_DNA"/>
</dbReference>
<evidence type="ECO:0000256" key="1">
    <source>
        <dbReference type="ARBA" id="ARBA00022679"/>
    </source>
</evidence>
<dbReference type="PANTHER" id="PTHR43800">
    <property type="entry name" value="PEPTIDYL-LYSINE N-ACETYLTRANSFERASE YJAB"/>
    <property type="match status" value="1"/>
</dbReference>